<comment type="caution">
    <text evidence="2">The sequence shown here is derived from an EMBL/GenBank/DDBJ whole genome shotgun (WGS) entry which is preliminary data.</text>
</comment>
<evidence type="ECO:0000313" key="3">
    <source>
        <dbReference type="Proteomes" id="UP000566813"/>
    </source>
</evidence>
<keyword evidence="1" id="KW-0472">Membrane</keyword>
<keyword evidence="3" id="KW-1185">Reference proteome</keyword>
<keyword evidence="1" id="KW-1133">Transmembrane helix</keyword>
<dbReference type="Proteomes" id="UP000566813">
    <property type="component" value="Unassembled WGS sequence"/>
</dbReference>
<dbReference type="InterPro" id="IPR007047">
    <property type="entry name" value="Flp_Fap"/>
</dbReference>
<protein>
    <submittedName>
        <fullName evidence="2">Flp family type IVb pilin</fullName>
    </submittedName>
</protein>
<dbReference type="Pfam" id="PF04964">
    <property type="entry name" value="Flp_Fap"/>
    <property type="match status" value="1"/>
</dbReference>
<dbReference type="EMBL" id="JACLAW010000001">
    <property type="protein sequence ID" value="MBC2664123.1"/>
    <property type="molecule type" value="Genomic_DNA"/>
</dbReference>
<keyword evidence="1" id="KW-0812">Transmembrane</keyword>
<accession>A0A7X1KKC2</accession>
<reference evidence="2 3" key="1">
    <citation type="submission" date="2020-08" db="EMBL/GenBank/DDBJ databases">
        <title>The genome sequence of type strain Novosphingobium flavum NBRC 111647.</title>
        <authorList>
            <person name="Liu Y."/>
        </authorList>
    </citation>
    <scope>NUCLEOTIDE SEQUENCE [LARGE SCALE GENOMIC DNA]</scope>
    <source>
        <strain evidence="2 3">NBRC 111647</strain>
    </source>
</reference>
<feature type="transmembrane region" description="Helical" evidence="1">
    <location>
        <begin position="20"/>
        <end position="38"/>
    </location>
</feature>
<proteinExistence type="predicted"/>
<organism evidence="2 3">
    <name type="scientific">Novosphingobium flavum</name>
    <dbReference type="NCBI Taxonomy" id="1778672"/>
    <lineage>
        <taxon>Bacteria</taxon>
        <taxon>Pseudomonadati</taxon>
        <taxon>Pseudomonadota</taxon>
        <taxon>Alphaproteobacteria</taxon>
        <taxon>Sphingomonadales</taxon>
        <taxon>Sphingomonadaceae</taxon>
        <taxon>Novosphingobium</taxon>
    </lineage>
</organism>
<name>A0A7X1KKC2_9SPHN</name>
<evidence type="ECO:0000313" key="2">
    <source>
        <dbReference type="EMBL" id="MBC2664123.1"/>
    </source>
</evidence>
<evidence type="ECO:0000256" key="1">
    <source>
        <dbReference type="SAM" id="Phobius"/>
    </source>
</evidence>
<gene>
    <name evidence="2" type="ORF">H7F51_01175</name>
</gene>
<dbReference type="AlphaFoldDB" id="A0A7X1KKC2"/>
<sequence>MTFFSKLIRDEAGATAIEYGLIAALIAVAIMTTVSGLGSQLNTTFSKTSSQLGTANS</sequence>
<dbReference type="RefSeq" id="WP_185662369.1">
    <property type="nucleotide sequence ID" value="NZ_JACLAW010000001.1"/>
</dbReference>